<dbReference type="InterPro" id="IPR004604">
    <property type="entry name" value="DNA_recomb/repair_RecN"/>
</dbReference>
<keyword evidence="7 9" id="KW-0234">DNA repair</keyword>
<evidence type="ECO:0000256" key="9">
    <source>
        <dbReference type="PIRNR" id="PIRNR003128"/>
    </source>
</evidence>
<accession>A0A3D8JB09</accession>
<evidence type="ECO:0000256" key="4">
    <source>
        <dbReference type="ARBA" id="ARBA00022741"/>
    </source>
</evidence>
<proteinExistence type="inferred from homology"/>
<evidence type="ECO:0000256" key="2">
    <source>
        <dbReference type="ARBA" id="ARBA00009441"/>
    </source>
</evidence>
<feature type="domain" description="RecF/RecN/SMC N-terminal" evidence="10">
    <location>
        <begin position="2"/>
        <end position="471"/>
    </location>
</feature>
<dbReference type="PANTHER" id="PTHR11059">
    <property type="entry name" value="DNA REPAIR PROTEIN RECN"/>
    <property type="match status" value="1"/>
</dbReference>
<keyword evidence="12" id="KW-1185">Reference proteome</keyword>
<evidence type="ECO:0000256" key="7">
    <source>
        <dbReference type="ARBA" id="ARBA00023204"/>
    </source>
</evidence>
<dbReference type="Pfam" id="PF02463">
    <property type="entry name" value="SMC_N"/>
    <property type="match status" value="1"/>
</dbReference>
<dbReference type="GO" id="GO:0005524">
    <property type="term" value="F:ATP binding"/>
    <property type="evidence" value="ECO:0007669"/>
    <property type="project" value="UniProtKB-KW"/>
</dbReference>
<comment type="function">
    <text evidence="1 9">May be involved in recombinational repair of damaged DNA.</text>
</comment>
<name>A0A3D8JB09_9HELI</name>
<dbReference type="EMBL" id="NXLX01000001">
    <property type="protein sequence ID" value="RDU74638.1"/>
    <property type="molecule type" value="Genomic_DNA"/>
</dbReference>
<evidence type="ECO:0000256" key="6">
    <source>
        <dbReference type="ARBA" id="ARBA00022840"/>
    </source>
</evidence>
<comment type="similarity">
    <text evidence="2 9">Belongs to the RecN family.</text>
</comment>
<dbReference type="InterPro" id="IPR003395">
    <property type="entry name" value="RecF/RecN/SMC_N"/>
</dbReference>
<comment type="caution">
    <text evidence="11">The sequence shown here is derived from an EMBL/GenBank/DDBJ whole genome shotgun (WGS) entry which is preliminary data.</text>
</comment>
<keyword evidence="6" id="KW-0067">ATP-binding</keyword>
<dbReference type="GO" id="GO:0006281">
    <property type="term" value="P:DNA repair"/>
    <property type="evidence" value="ECO:0007669"/>
    <property type="project" value="UniProtKB-KW"/>
</dbReference>
<dbReference type="PANTHER" id="PTHR11059:SF0">
    <property type="entry name" value="DNA REPAIR PROTEIN RECN"/>
    <property type="match status" value="1"/>
</dbReference>
<evidence type="ECO:0000256" key="1">
    <source>
        <dbReference type="ARBA" id="ARBA00003618"/>
    </source>
</evidence>
<dbReference type="OrthoDB" id="9806954at2"/>
<protein>
    <recommendedName>
        <fullName evidence="3 9">DNA repair protein RecN</fullName>
    </recommendedName>
    <alternativeName>
        <fullName evidence="8 9">Recombination protein N</fullName>
    </alternativeName>
</protein>
<dbReference type="InterPro" id="IPR027417">
    <property type="entry name" value="P-loop_NTPase"/>
</dbReference>
<dbReference type="RefSeq" id="WP_115578346.1">
    <property type="nucleotide sequence ID" value="NZ_NXLX01000001.1"/>
</dbReference>
<sequence>MIESIHIKNAIVFENLNLEFHKGLNVFSGASGSGKSVFMESLLGLFGLRDSNATQIQGILTQCPINLEDYGIDNENEIFINIIKKDKTRYFINNSLIAKKNLQEILSNHIKHISLKNSTELQSSNLLRVFDTLITSKEQDYHSLLLQMQIKFDELQTIKQSYNQLLKEEKNIQELREFATFEINKIQSLNPKVGEYEELMQLKKNFSKKEKIQELITQSLDILQNIHIIQNTLQILEKTHPTFDESILEIKDILHNEDTKLQELDTLNPEEILDRISKLADLNHRYGSIEEALIRLQFQQEKLKEYDNISFNKEKLLDNQKQIEKECILLAKEISHYRIKYIKDFTNGLEELCKLLKLKDIQVLLKENSLSHTGSQEISILLKNTQIQNLSMGEYNRLRLAVMCLEANFSDKTGILILDEIDANLSGEESDGVAKVLKQLATSYQIFAISHQPHIPALADHHYLVTKKDNKSFIQSLDTEGKIQEIARMISGSNITKEAIEFAKKRLNL</sequence>
<keyword evidence="5 9" id="KW-0227">DNA damage</keyword>
<dbReference type="GO" id="GO:0043590">
    <property type="term" value="C:bacterial nucleoid"/>
    <property type="evidence" value="ECO:0007669"/>
    <property type="project" value="TreeGrafter"/>
</dbReference>
<reference evidence="11 12" key="1">
    <citation type="submission" date="2018-04" db="EMBL/GenBank/DDBJ databases">
        <title>Novel Campyloabacter and Helicobacter Species and Strains.</title>
        <authorList>
            <person name="Mannion A.J."/>
            <person name="Shen Z."/>
            <person name="Fox J.G."/>
        </authorList>
    </citation>
    <scope>NUCLEOTIDE SEQUENCE [LARGE SCALE GENOMIC DNA]</scope>
    <source>
        <strain evidence="11 12">MIT 04-9362</strain>
    </source>
</reference>
<evidence type="ECO:0000256" key="5">
    <source>
        <dbReference type="ARBA" id="ARBA00022763"/>
    </source>
</evidence>
<evidence type="ECO:0000256" key="3">
    <source>
        <dbReference type="ARBA" id="ARBA00021315"/>
    </source>
</evidence>
<dbReference type="AlphaFoldDB" id="A0A3D8JB09"/>
<keyword evidence="4" id="KW-0547">Nucleotide-binding</keyword>
<evidence type="ECO:0000313" key="11">
    <source>
        <dbReference type="EMBL" id="RDU74638.1"/>
    </source>
</evidence>
<dbReference type="Gene3D" id="3.40.50.300">
    <property type="entry name" value="P-loop containing nucleotide triphosphate hydrolases"/>
    <property type="match status" value="2"/>
</dbReference>
<gene>
    <name evidence="11" type="ORF">CQA57_00890</name>
</gene>
<dbReference type="GO" id="GO:0006310">
    <property type="term" value="P:DNA recombination"/>
    <property type="evidence" value="ECO:0007669"/>
    <property type="project" value="InterPro"/>
</dbReference>
<dbReference type="GO" id="GO:0009432">
    <property type="term" value="P:SOS response"/>
    <property type="evidence" value="ECO:0007669"/>
    <property type="project" value="TreeGrafter"/>
</dbReference>
<organism evidence="11 12">
    <name type="scientific">Helicobacter anseris</name>
    <dbReference type="NCBI Taxonomy" id="375926"/>
    <lineage>
        <taxon>Bacteria</taxon>
        <taxon>Pseudomonadati</taxon>
        <taxon>Campylobacterota</taxon>
        <taxon>Epsilonproteobacteria</taxon>
        <taxon>Campylobacterales</taxon>
        <taxon>Helicobacteraceae</taxon>
        <taxon>Helicobacter</taxon>
    </lineage>
</organism>
<evidence type="ECO:0000256" key="8">
    <source>
        <dbReference type="ARBA" id="ARBA00033408"/>
    </source>
</evidence>
<dbReference type="PIRSF" id="PIRSF003128">
    <property type="entry name" value="RecN"/>
    <property type="match status" value="1"/>
</dbReference>
<evidence type="ECO:0000313" key="12">
    <source>
        <dbReference type="Proteomes" id="UP000256695"/>
    </source>
</evidence>
<evidence type="ECO:0000259" key="10">
    <source>
        <dbReference type="Pfam" id="PF02463"/>
    </source>
</evidence>
<dbReference type="SUPFAM" id="SSF52540">
    <property type="entry name" value="P-loop containing nucleoside triphosphate hydrolases"/>
    <property type="match status" value="1"/>
</dbReference>
<dbReference type="Proteomes" id="UP000256695">
    <property type="component" value="Unassembled WGS sequence"/>
</dbReference>